<keyword evidence="1" id="KW-0812">Transmembrane</keyword>
<keyword evidence="1" id="KW-1133">Transmembrane helix</keyword>
<accession>A0A8X6J927</accession>
<dbReference type="EMBL" id="BMAO01014791">
    <property type="protein sequence ID" value="GFQ97125.1"/>
    <property type="molecule type" value="Genomic_DNA"/>
</dbReference>
<keyword evidence="3" id="KW-1185">Reference proteome</keyword>
<dbReference type="OrthoDB" id="10388509at2759"/>
<reference evidence="2" key="1">
    <citation type="submission" date="2020-07" db="EMBL/GenBank/DDBJ databases">
        <title>Multicomponent nature underlies the extraordinary mechanical properties of spider dragline silk.</title>
        <authorList>
            <person name="Kono N."/>
            <person name="Nakamura H."/>
            <person name="Mori M."/>
            <person name="Yoshida Y."/>
            <person name="Ohtoshi R."/>
            <person name="Malay A.D."/>
            <person name="Moran D.A.P."/>
            <person name="Tomita M."/>
            <person name="Numata K."/>
            <person name="Arakawa K."/>
        </authorList>
    </citation>
    <scope>NUCLEOTIDE SEQUENCE</scope>
</reference>
<keyword evidence="1" id="KW-0472">Membrane</keyword>
<sequence length="384" mass="43548">MATRTQSAPESSNSRLESSWKRLLFGALLGSGGLGYYLLLNSQSRPSKWMFPSFIAGSAGLTLVSLAILDMSKSFLECSENMLNQELSESETELEQFSEDESISENRRNSLNFKRLFIRFLEVNFDMNTQSVRKIFSTKCSECKILESNTFGNILELTEEISPSGSEPGDQETDSNIKIDFPKKIKEVASSRFYFWYHGKVTREAALLKNKINLAFLEFNKLVEHSINPDSPRGDPNILHIKTKQQDEYCFPSTLDWESSMIVDTMKDIIIHLQSKLMVSASHFERTVINKWEKESENLRFETLVEAFGILKGAEATYVQESGTQTDFVYHPVKRASDSRTSVAKCAQQTVVSPPLYCCILTSISGYDRCMELSLKPEEDMPVV</sequence>
<organism evidence="2 3">
    <name type="scientific">Trichonephila clavata</name>
    <name type="common">Joro spider</name>
    <name type="synonym">Nephila clavata</name>
    <dbReference type="NCBI Taxonomy" id="2740835"/>
    <lineage>
        <taxon>Eukaryota</taxon>
        <taxon>Metazoa</taxon>
        <taxon>Ecdysozoa</taxon>
        <taxon>Arthropoda</taxon>
        <taxon>Chelicerata</taxon>
        <taxon>Arachnida</taxon>
        <taxon>Araneae</taxon>
        <taxon>Araneomorphae</taxon>
        <taxon>Entelegynae</taxon>
        <taxon>Araneoidea</taxon>
        <taxon>Nephilidae</taxon>
        <taxon>Trichonephila</taxon>
    </lineage>
</organism>
<feature type="transmembrane region" description="Helical" evidence="1">
    <location>
        <begin position="20"/>
        <end position="39"/>
    </location>
</feature>
<evidence type="ECO:0000313" key="2">
    <source>
        <dbReference type="EMBL" id="GFQ97125.1"/>
    </source>
</evidence>
<dbReference type="AlphaFoldDB" id="A0A8X6J927"/>
<evidence type="ECO:0000313" key="3">
    <source>
        <dbReference type="Proteomes" id="UP000887116"/>
    </source>
</evidence>
<protein>
    <submittedName>
        <fullName evidence="2">Uncharacterized protein</fullName>
    </submittedName>
</protein>
<feature type="transmembrane region" description="Helical" evidence="1">
    <location>
        <begin position="51"/>
        <end position="69"/>
    </location>
</feature>
<gene>
    <name evidence="2" type="primary">NCL1_43356</name>
    <name evidence="2" type="ORF">TNCT_545041</name>
</gene>
<comment type="caution">
    <text evidence="2">The sequence shown here is derived from an EMBL/GenBank/DDBJ whole genome shotgun (WGS) entry which is preliminary data.</text>
</comment>
<dbReference type="Proteomes" id="UP000887116">
    <property type="component" value="Unassembled WGS sequence"/>
</dbReference>
<proteinExistence type="predicted"/>
<name>A0A8X6J927_TRICU</name>
<evidence type="ECO:0000256" key="1">
    <source>
        <dbReference type="SAM" id="Phobius"/>
    </source>
</evidence>